<sequence>MKWLEICISFVTIAVIQVQCRPLATQRTNIRQITTIQDLQFSVDPWTLETLSRFQLDFRLSHDVKRIRFGLKPSSYDANSNADAQHLDVDESDDFNDIPKNPILLFTGDAFLFDSESRSWRKAGWSRIMVDPLRPFLFEGVFALDDDHYHVLLDSSYRKIRLAGEPSPPKSGSSHMVVWSQPACVKDERVYVVAANVTGPDPIAIGTNAVWKVDLRDVEITEYGAVTKSARVSLVTKIPSAGLLNGMTRLSAEDDSRLLLSDSALGRILLLDVCSRQYETVLEDETTAGRPGRLVAVNGIRTYGQHLFYVNKVRALFAKVPISTSTGRADGPPEVIINGTLPYADDFALSQDGERAWVALNSQNVIVEVDILAQTSTVIINSTELGEGSSVAVAPSTSRSRSLYVTGSSVVDGRSIGAVFKVDTH</sequence>
<evidence type="ECO:0000313" key="1">
    <source>
        <dbReference type="EMBL" id="KAJ3532976.1"/>
    </source>
</evidence>
<gene>
    <name evidence="1" type="ORF">NM208_g8189</name>
</gene>
<comment type="caution">
    <text evidence="1">The sequence shown here is derived from an EMBL/GenBank/DDBJ whole genome shotgun (WGS) entry which is preliminary data.</text>
</comment>
<proteinExistence type="predicted"/>
<keyword evidence="2" id="KW-1185">Reference proteome</keyword>
<protein>
    <submittedName>
        <fullName evidence="1">Uncharacterized protein</fullName>
    </submittedName>
</protein>
<accession>A0ACC1S694</accession>
<dbReference type="EMBL" id="JANRMS010000908">
    <property type="protein sequence ID" value="KAJ3532976.1"/>
    <property type="molecule type" value="Genomic_DNA"/>
</dbReference>
<name>A0ACC1S694_9HYPO</name>
<evidence type="ECO:0000313" key="2">
    <source>
        <dbReference type="Proteomes" id="UP001148629"/>
    </source>
</evidence>
<organism evidence="1 2">
    <name type="scientific">Fusarium decemcellulare</name>
    <dbReference type="NCBI Taxonomy" id="57161"/>
    <lineage>
        <taxon>Eukaryota</taxon>
        <taxon>Fungi</taxon>
        <taxon>Dikarya</taxon>
        <taxon>Ascomycota</taxon>
        <taxon>Pezizomycotina</taxon>
        <taxon>Sordariomycetes</taxon>
        <taxon>Hypocreomycetidae</taxon>
        <taxon>Hypocreales</taxon>
        <taxon>Nectriaceae</taxon>
        <taxon>Fusarium</taxon>
        <taxon>Fusarium decemcellulare species complex</taxon>
    </lineage>
</organism>
<dbReference type="Proteomes" id="UP001148629">
    <property type="component" value="Unassembled WGS sequence"/>
</dbReference>
<reference evidence="1" key="1">
    <citation type="submission" date="2022-08" db="EMBL/GenBank/DDBJ databases">
        <title>Genome Sequence of Fusarium decemcellulare.</title>
        <authorList>
            <person name="Buettner E."/>
        </authorList>
    </citation>
    <scope>NUCLEOTIDE SEQUENCE</scope>
    <source>
        <strain evidence="1">Babe19</strain>
    </source>
</reference>